<protein>
    <recommendedName>
        <fullName evidence="7">Rhodopsin domain-containing protein</fullName>
    </recommendedName>
</protein>
<dbReference type="Pfam" id="PF20684">
    <property type="entry name" value="Fung_rhodopsin"/>
    <property type="match status" value="1"/>
</dbReference>
<gene>
    <name evidence="8" type="ORF">PG993_011213</name>
</gene>
<feature type="transmembrane region" description="Helical" evidence="6">
    <location>
        <begin position="12"/>
        <end position="29"/>
    </location>
</feature>
<feature type="transmembrane region" description="Helical" evidence="6">
    <location>
        <begin position="89"/>
        <end position="113"/>
    </location>
</feature>
<proteinExistence type="inferred from homology"/>
<organism evidence="8 9">
    <name type="scientific">Apiospora rasikravindrae</name>
    <dbReference type="NCBI Taxonomy" id="990691"/>
    <lineage>
        <taxon>Eukaryota</taxon>
        <taxon>Fungi</taxon>
        <taxon>Dikarya</taxon>
        <taxon>Ascomycota</taxon>
        <taxon>Pezizomycotina</taxon>
        <taxon>Sordariomycetes</taxon>
        <taxon>Xylariomycetidae</taxon>
        <taxon>Amphisphaeriales</taxon>
        <taxon>Apiosporaceae</taxon>
        <taxon>Apiospora</taxon>
    </lineage>
</organism>
<dbReference type="PANTHER" id="PTHR33048:SF47">
    <property type="entry name" value="INTEGRAL MEMBRANE PROTEIN-RELATED"/>
    <property type="match status" value="1"/>
</dbReference>
<keyword evidence="3 6" id="KW-1133">Transmembrane helix</keyword>
<sequence>MPYDSQTAKTLDYVSATLSLVFLLTRLTLEFCRKRKFDLNFFLTSASIVAIVGRLVTTYYYLQFGAGNDILGSGSSQEVGDATYKAGQILVLVARVFFSLILWLQICLILSFYARLVHDVTVMTWVLRAIWCAVVVTFVAVVLATFLECRPFRLYWQRHPEPASCRKAYIQLVMQTSCNLLLDIVVLIIAFPLTQLPKQSWNGRLRVYVLVGLGTICIGITITRLVQTFREPDQNVRSVWASVQIAVAVFVANAPSIYGSLKLLKRARTSSGYNGSFGFADSNDTNGLPRWWGLTACLATQKQERTPRRLAPPS</sequence>
<dbReference type="Proteomes" id="UP001444661">
    <property type="component" value="Unassembled WGS sequence"/>
</dbReference>
<feature type="transmembrane region" description="Helical" evidence="6">
    <location>
        <begin position="41"/>
        <end position="62"/>
    </location>
</feature>
<feature type="transmembrane region" description="Helical" evidence="6">
    <location>
        <begin position="168"/>
        <end position="193"/>
    </location>
</feature>
<name>A0ABR1SFV0_9PEZI</name>
<dbReference type="InterPro" id="IPR052337">
    <property type="entry name" value="SAT4-like"/>
</dbReference>
<evidence type="ECO:0000259" key="7">
    <source>
        <dbReference type="Pfam" id="PF20684"/>
    </source>
</evidence>
<dbReference type="EMBL" id="JAQQWK010000010">
    <property type="protein sequence ID" value="KAK8029922.1"/>
    <property type="molecule type" value="Genomic_DNA"/>
</dbReference>
<comment type="similarity">
    <text evidence="5">Belongs to the SAT4 family.</text>
</comment>
<evidence type="ECO:0000256" key="3">
    <source>
        <dbReference type="ARBA" id="ARBA00022989"/>
    </source>
</evidence>
<dbReference type="PANTHER" id="PTHR33048">
    <property type="entry name" value="PTH11-LIKE INTEGRAL MEMBRANE PROTEIN (AFU_ORTHOLOGUE AFUA_5G11245)"/>
    <property type="match status" value="1"/>
</dbReference>
<evidence type="ECO:0000256" key="1">
    <source>
        <dbReference type="ARBA" id="ARBA00004141"/>
    </source>
</evidence>
<feature type="domain" description="Rhodopsin" evidence="7">
    <location>
        <begin position="26"/>
        <end position="258"/>
    </location>
</feature>
<evidence type="ECO:0000256" key="2">
    <source>
        <dbReference type="ARBA" id="ARBA00022692"/>
    </source>
</evidence>
<reference evidence="8 9" key="1">
    <citation type="submission" date="2023-01" db="EMBL/GenBank/DDBJ databases">
        <title>Analysis of 21 Apiospora genomes using comparative genomics revels a genus with tremendous synthesis potential of carbohydrate active enzymes and secondary metabolites.</title>
        <authorList>
            <person name="Sorensen T."/>
        </authorList>
    </citation>
    <scope>NUCLEOTIDE SEQUENCE [LARGE SCALE GENOMIC DNA]</scope>
    <source>
        <strain evidence="8 9">CBS 33761</strain>
    </source>
</reference>
<keyword evidence="2 6" id="KW-0812">Transmembrane</keyword>
<evidence type="ECO:0000313" key="9">
    <source>
        <dbReference type="Proteomes" id="UP001444661"/>
    </source>
</evidence>
<dbReference type="InterPro" id="IPR049326">
    <property type="entry name" value="Rhodopsin_dom_fungi"/>
</dbReference>
<accession>A0ABR1SFV0</accession>
<evidence type="ECO:0000256" key="6">
    <source>
        <dbReference type="SAM" id="Phobius"/>
    </source>
</evidence>
<feature type="transmembrane region" description="Helical" evidence="6">
    <location>
        <begin position="238"/>
        <end position="258"/>
    </location>
</feature>
<keyword evidence="9" id="KW-1185">Reference proteome</keyword>
<feature type="transmembrane region" description="Helical" evidence="6">
    <location>
        <begin position="125"/>
        <end position="148"/>
    </location>
</feature>
<keyword evidence="4 6" id="KW-0472">Membrane</keyword>
<feature type="transmembrane region" description="Helical" evidence="6">
    <location>
        <begin position="205"/>
        <end position="226"/>
    </location>
</feature>
<evidence type="ECO:0000256" key="4">
    <source>
        <dbReference type="ARBA" id="ARBA00023136"/>
    </source>
</evidence>
<comment type="subcellular location">
    <subcellularLocation>
        <location evidence="1">Membrane</location>
        <topology evidence="1">Multi-pass membrane protein</topology>
    </subcellularLocation>
</comment>
<evidence type="ECO:0000256" key="5">
    <source>
        <dbReference type="ARBA" id="ARBA00038359"/>
    </source>
</evidence>
<comment type="caution">
    <text evidence="8">The sequence shown here is derived from an EMBL/GenBank/DDBJ whole genome shotgun (WGS) entry which is preliminary data.</text>
</comment>
<evidence type="ECO:0000313" key="8">
    <source>
        <dbReference type="EMBL" id="KAK8029922.1"/>
    </source>
</evidence>